<evidence type="ECO:0000313" key="1">
    <source>
        <dbReference type="EMBL" id="BAV96467.1"/>
    </source>
</evidence>
<organism evidence="1 2">
    <name type="scientific">Lysobacter enzymogenes</name>
    <dbReference type="NCBI Taxonomy" id="69"/>
    <lineage>
        <taxon>Bacteria</taxon>
        <taxon>Pseudomonadati</taxon>
        <taxon>Pseudomonadota</taxon>
        <taxon>Gammaproteobacteria</taxon>
        <taxon>Lysobacterales</taxon>
        <taxon>Lysobacteraceae</taxon>
        <taxon>Lysobacter</taxon>
    </lineage>
</organism>
<dbReference type="AlphaFoldDB" id="A0AAU9AE25"/>
<dbReference type="GeneID" id="83062871"/>
<gene>
    <name evidence="1" type="ORF">LEN_0980</name>
</gene>
<dbReference type="RefSeq" id="WP_145959967.1">
    <property type="nucleotide sequence ID" value="NZ_AP014940.1"/>
</dbReference>
<accession>A0AAU9AE25</accession>
<sequence length="137" mass="14592">MSAMMFDCPACGGEAWSTAGEGTSLIHFACRDCGRESAALAYPAWVESGPRPAAYRAIVDVPAQPQQASKLRLRLARAFAKLPGFCLADLERQAVAGLSVWDLGRYYAASDYSDGTQAQAEQAAAQAGATLRFVLEK</sequence>
<evidence type="ECO:0000313" key="2">
    <source>
        <dbReference type="Proteomes" id="UP000218824"/>
    </source>
</evidence>
<dbReference type="Proteomes" id="UP000218824">
    <property type="component" value="Chromosome"/>
</dbReference>
<dbReference type="KEGG" id="lem:LEN_0980"/>
<dbReference type="EMBL" id="AP014940">
    <property type="protein sequence ID" value="BAV96467.1"/>
    <property type="molecule type" value="Genomic_DNA"/>
</dbReference>
<reference evidence="1 2" key="1">
    <citation type="journal article" date="2017" name="DNA Res.">
        <title>Complete genome sequence and expression profile of the commercial lytic enzyme producer Lysobacter enzymogenes M497-1.</title>
        <authorList>
            <person name="Takami H."/>
            <person name="Toyoda A."/>
            <person name="Uchiyama I."/>
            <person name="Itoh T."/>
            <person name="Takaki Y."/>
            <person name="Arai W."/>
            <person name="Nishi S."/>
            <person name="Kawai M."/>
            <person name="Shinya K."/>
            <person name="Ikeda H."/>
        </authorList>
    </citation>
    <scope>NUCLEOTIDE SEQUENCE [LARGE SCALE GENOMIC DNA]</scope>
    <source>
        <strain evidence="1 2">M497-1</strain>
    </source>
</reference>
<proteinExistence type="predicted"/>
<protein>
    <submittedName>
        <fullName evidence="1">Uncharacterized protein</fullName>
    </submittedName>
</protein>
<name>A0AAU9AE25_LYSEN</name>